<organism evidence="2 3">
    <name type="scientific">Dactylococcopsis salina (strain PCC 8305)</name>
    <name type="common">Myxobactron salinum</name>
    <dbReference type="NCBI Taxonomy" id="13035"/>
    <lineage>
        <taxon>Bacteria</taxon>
        <taxon>Bacillati</taxon>
        <taxon>Cyanobacteriota</taxon>
        <taxon>Cyanophyceae</taxon>
        <taxon>Nodosilineales</taxon>
        <taxon>Cymatolegaceae</taxon>
        <taxon>Dactylococcopsis</taxon>
    </lineage>
</organism>
<reference evidence="2" key="1">
    <citation type="submission" date="2012-04" db="EMBL/GenBank/DDBJ databases">
        <title>Finished genome of Dactylococcopsis salina PCC 8305.</title>
        <authorList>
            <consortium name="US DOE Joint Genome Institute"/>
            <person name="Gugger M."/>
            <person name="Coursin T."/>
            <person name="Rippka R."/>
            <person name="Tandeau De Marsac N."/>
            <person name="Huntemann M."/>
            <person name="Wei C.-L."/>
            <person name="Han J."/>
            <person name="Detter J.C."/>
            <person name="Han C."/>
            <person name="Tapia R."/>
            <person name="Daligault H."/>
            <person name="Chen A."/>
            <person name="Krypides N."/>
            <person name="Mavromatis K."/>
            <person name="Markowitz V."/>
            <person name="Szeto E."/>
            <person name="Ivanova N."/>
            <person name="Ovchinnikova G."/>
            <person name="Pagani I."/>
            <person name="Pati A."/>
            <person name="Goodwin L."/>
            <person name="Peters L."/>
            <person name="Pitluck S."/>
            <person name="Woyke T."/>
            <person name="Kerfeld C."/>
        </authorList>
    </citation>
    <scope>NUCLEOTIDE SEQUENCE [LARGE SCALE GENOMIC DNA]</scope>
    <source>
        <strain evidence="2">PCC 8305</strain>
    </source>
</reference>
<dbReference type="EMBL" id="CP003944">
    <property type="protein sequence ID" value="AFZ49105.1"/>
    <property type="molecule type" value="Genomic_DNA"/>
</dbReference>
<dbReference type="KEGG" id="dsl:Dacsa_0301"/>
<dbReference type="Proteomes" id="UP000010482">
    <property type="component" value="Chromosome"/>
</dbReference>
<dbReference type="Pfam" id="PF09992">
    <property type="entry name" value="NAGPA"/>
    <property type="match status" value="1"/>
</dbReference>
<dbReference type="eggNOG" id="COG4632">
    <property type="taxonomic scope" value="Bacteria"/>
</dbReference>
<keyword evidence="3" id="KW-1185">Reference proteome</keyword>
<gene>
    <name evidence="2" type="ORF">Dacsa_0301</name>
</gene>
<dbReference type="HOGENOM" id="CLU_014587_0_0_3"/>
<feature type="domain" description="Phosphodiester glycosidase" evidence="1">
    <location>
        <begin position="457"/>
        <end position="633"/>
    </location>
</feature>
<dbReference type="InterPro" id="IPR018711">
    <property type="entry name" value="NAGPA"/>
</dbReference>
<evidence type="ECO:0000313" key="3">
    <source>
        <dbReference type="Proteomes" id="UP000010482"/>
    </source>
</evidence>
<dbReference type="AlphaFoldDB" id="K9YRW3"/>
<dbReference type="RefSeq" id="WP_015228118.1">
    <property type="nucleotide sequence ID" value="NC_019780.1"/>
</dbReference>
<accession>K9YRW3</accession>
<evidence type="ECO:0000313" key="2">
    <source>
        <dbReference type="EMBL" id="AFZ49105.1"/>
    </source>
</evidence>
<name>K9YRW3_DACS8</name>
<proteinExistence type="predicted"/>
<dbReference type="STRING" id="13035.Dacsa_0301"/>
<evidence type="ECO:0000259" key="1">
    <source>
        <dbReference type="Pfam" id="PF09992"/>
    </source>
</evidence>
<dbReference type="PATRIC" id="fig|13035.3.peg.342"/>
<sequence length="635" mass="70978">MIVVGFALQTLLFKQILSDIRYSVIPVNETIKQTLDGSNINMRWNQLLTKIGLGLTTTVICILLARISYAQPTSSDITILRRGEEISLNGNKLPVSWRQWQTNNQTYLGITDASAQQRLGLELLSNDRPQMQPVWWFGGENRSAYSLTAQHLETDRYLDFTPILRESSEQIAVFQNRLEITTNPAQVQEIRIGKQSWGNRIVIDLDRPILWQQKQGRREATLTLPAFTPPEISQQFPPPPEIEEAETDQPLLVVTSEANETQLQIQLPESLKLRVSTLANPNRLVIDLRADHLKSREIRWSSGINWKQDYIPLGEAAFAVTWLEIDPRLTNLDLIPIWGNLQQMQGITTLAKMGQENRANLGINGGFFNRDTKLPLGAIKREGEWYSSPILNRGAIGWDNQGGITMDRLRYEETLITDAGERFSLQALNSGYVQSGIARYTPTWGFTYTPLTDEETIVVVENQTVQRFITGNFDQDQTITIPRNGYLLTIRGQPELSSKLAVGMKLQLQNQTFPPRLAGYPHVLAAGPLLLKNGQMVLDAAGENFSQAFINQKADRSAIALTRSGKLLLVAMGDGIERKGPTLAEATRILQRLGAIDALNLDGGSSTSLYLGGEIINRPPATAARVHNGIGFYLR</sequence>
<dbReference type="PANTHER" id="PTHR40446">
    <property type="entry name" value="N-ACETYLGLUCOSAMINE-1-PHOSPHODIESTER ALPHA-N-ACETYLGLUCOSAMINIDASE"/>
    <property type="match status" value="1"/>
</dbReference>
<dbReference type="PANTHER" id="PTHR40446:SF2">
    <property type="entry name" value="N-ACETYLGLUCOSAMINE-1-PHOSPHODIESTER ALPHA-N-ACETYLGLUCOSAMINIDASE"/>
    <property type="match status" value="1"/>
</dbReference>
<protein>
    <submittedName>
        <fullName evidence="2">Periplasmic protein (DUF2233)/Localisation of periplasmic protein complexes</fullName>
    </submittedName>
</protein>